<evidence type="ECO:0000313" key="14">
    <source>
        <dbReference type="Proteomes" id="UP000220102"/>
    </source>
</evidence>
<dbReference type="NCBIfam" id="TIGR03306">
    <property type="entry name" value="altF1_A"/>
    <property type="match status" value="1"/>
</dbReference>
<dbReference type="Gene3D" id="1.20.120.220">
    <property type="entry name" value="ATP synthase, F0 complex, subunit A"/>
    <property type="match status" value="1"/>
</dbReference>
<dbReference type="SUPFAM" id="SSF81336">
    <property type="entry name" value="F1F0 ATP synthase subunit A"/>
    <property type="match status" value="1"/>
</dbReference>
<dbReference type="CDD" id="cd00310">
    <property type="entry name" value="ATP-synt_Fo_a_6"/>
    <property type="match status" value="1"/>
</dbReference>
<accession>A0A2A8D2J0</accession>
<evidence type="ECO:0000256" key="5">
    <source>
        <dbReference type="ARBA" id="ARBA00022692"/>
    </source>
</evidence>
<dbReference type="GO" id="GO:0005886">
    <property type="term" value="C:plasma membrane"/>
    <property type="evidence" value="ECO:0007669"/>
    <property type="project" value="UniProtKB-SubCell"/>
</dbReference>
<keyword evidence="14" id="KW-1185">Reference proteome</keyword>
<comment type="subcellular location">
    <subcellularLocation>
        <location evidence="11 12">Cell membrane</location>
        <topology evidence="11 12">Multi-pass membrane protein</topology>
    </subcellularLocation>
    <subcellularLocation>
        <location evidence="1">Membrane</location>
        <topology evidence="1">Multi-pass membrane protein</topology>
    </subcellularLocation>
</comment>
<feature type="transmembrane region" description="Helical" evidence="11">
    <location>
        <begin position="78"/>
        <end position="102"/>
    </location>
</feature>
<dbReference type="NCBIfam" id="NF004481">
    <property type="entry name" value="PRK05815.2-3"/>
    <property type="match status" value="1"/>
</dbReference>
<dbReference type="InterPro" id="IPR023011">
    <property type="entry name" value="ATP_synth_F0_asu_AS"/>
</dbReference>
<evidence type="ECO:0000256" key="1">
    <source>
        <dbReference type="ARBA" id="ARBA00004141"/>
    </source>
</evidence>
<proteinExistence type="inferred from homology"/>
<evidence type="ECO:0000256" key="9">
    <source>
        <dbReference type="ARBA" id="ARBA00023136"/>
    </source>
</evidence>
<comment type="caution">
    <text evidence="13">The sequence shown here is derived from an EMBL/GenBank/DDBJ whole genome shotgun (WGS) entry which is preliminary data.</text>
</comment>
<evidence type="ECO:0000256" key="12">
    <source>
        <dbReference type="RuleBase" id="RU000483"/>
    </source>
</evidence>
<name>A0A2A8D2J0_9BACT</name>
<dbReference type="EMBL" id="PDEQ01000001">
    <property type="protein sequence ID" value="PEN14868.1"/>
    <property type="molecule type" value="Genomic_DNA"/>
</dbReference>
<evidence type="ECO:0000256" key="4">
    <source>
        <dbReference type="ARBA" id="ARBA00022547"/>
    </source>
</evidence>
<dbReference type="InterPro" id="IPR035908">
    <property type="entry name" value="F0_ATP_A_sf"/>
</dbReference>
<protein>
    <recommendedName>
        <fullName evidence="11 12">ATP synthase subunit a</fullName>
    </recommendedName>
    <alternativeName>
        <fullName evidence="11">ATP synthase F0 sector subunit a</fullName>
    </alternativeName>
    <alternativeName>
        <fullName evidence="11">F-ATPase subunit 6</fullName>
    </alternativeName>
</protein>
<keyword evidence="3 11" id="KW-0813">Transport</keyword>
<dbReference type="GO" id="GO:0045259">
    <property type="term" value="C:proton-transporting ATP synthase complex"/>
    <property type="evidence" value="ECO:0007669"/>
    <property type="project" value="UniProtKB-KW"/>
</dbReference>
<dbReference type="GO" id="GO:0042777">
    <property type="term" value="P:proton motive force-driven plasma membrane ATP synthesis"/>
    <property type="evidence" value="ECO:0007669"/>
    <property type="project" value="TreeGrafter"/>
</dbReference>
<reference evidence="13 14" key="1">
    <citation type="submission" date="2017-10" db="EMBL/GenBank/DDBJ databases">
        <title>Draft genome of Longibacter Salinarum.</title>
        <authorList>
            <person name="Goh K.M."/>
            <person name="Shamsir M.S."/>
            <person name="Lim S.W."/>
        </authorList>
    </citation>
    <scope>NUCLEOTIDE SEQUENCE [LARGE SCALE GENOMIC DNA]</scope>
    <source>
        <strain evidence="13 14">KCTC 52045</strain>
    </source>
</reference>
<dbReference type="PANTHER" id="PTHR42823">
    <property type="entry name" value="ATP SYNTHASE SUBUNIT A, CHLOROPLASTIC"/>
    <property type="match status" value="1"/>
</dbReference>
<keyword evidence="5 11" id="KW-0812">Transmembrane</keyword>
<dbReference type="GO" id="GO:0046933">
    <property type="term" value="F:proton-transporting ATP synthase activity, rotational mechanism"/>
    <property type="evidence" value="ECO:0007669"/>
    <property type="project" value="UniProtKB-UniRule"/>
</dbReference>
<comment type="similarity">
    <text evidence="2 11 12">Belongs to the ATPase A chain family.</text>
</comment>
<evidence type="ECO:0000256" key="8">
    <source>
        <dbReference type="ARBA" id="ARBA00023065"/>
    </source>
</evidence>
<keyword evidence="10 11" id="KW-0066">ATP synthesis</keyword>
<dbReference type="InterPro" id="IPR045082">
    <property type="entry name" value="ATP_syn_F0_a_bact/chloroplast"/>
</dbReference>
<keyword evidence="8 11" id="KW-0406">Ion transport</keyword>
<dbReference type="PRINTS" id="PR00123">
    <property type="entry name" value="ATPASEA"/>
</dbReference>
<dbReference type="RefSeq" id="WP_098073766.1">
    <property type="nucleotide sequence ID" value="NZ_PDEQ01000001.1"/>
</dbReference>
<evidence type="ECO:0000256" key="6">
    <source>
        <dbReference type="ARBA" id="ARBA00022781"/>
    </source>
</evidence>
<dbReference type="PANTHER" id="PTHR42823:SF3">
    <property type="entry name" value="ATP SYNTHASE SUBUNIT A, CHLOROPLASTIC"/>
    <property type="match status" value="1"/>
</dbReference>
<keyword evidence="4 11" id="KW-0138">CF(0)</keyword>
<gene>
    <name evidence="11" type="primary">atpB</name>
    <name evidence="13" type="ORF">CRI94_00815</name>
</gene>
<evidence type="ECO:0000256" key="10">
    <source>
        <dbReference type="ARBA" id="ARBA00023310"/>
    </source>
</evidence>
<dbReference type="Proteomes" id="UP000220102">
    <property type="component" value="Unassembled WGS sequence"/>
</dbReference>
<keyword evidence="11" id="KW-1003">Cell membrane</keyword>
<dbReference type="PROSITE" id="PS00449">
    <property type="entry name" value="ATPASE_A"/>
    <property type="match status" value="1"/>
</dbReference>
<evidence type="ECO:0000256" key="2">
    <source>
        <dbReference type="ARBA" id="ARBA00006810"/>
    </source>
</evidence>
<dbReference type="Pfam" id="PF00119">
    <property type="entry name" value="ATP-synt_A"/>
    <property type="match status" value="1"/>
</dbReference>
<dbReference type="OrthoDB" id="9789241at2"/>
<feature type="transmembrane region" description="Helical" evidence="11">
    <location>
        <begin position="165"/>
        <end position="187"/>
    </location>
</feature>
<dbReference type="NCBIfam" id="TIGR01131">
    <property type="entry name" value="ATP_synt_6_or_A"/>
    <property type="match status" value="1"/>
</dbReference>
<dbReference type="InterPro" id="IPR000568">
    <property type="entry name" value="ATP_synth_F0_asu"/>
</dbReference>
<sequence length="238" mass="26035">MEFSPDQIVYWEWRFVTINATLVYSWIVVFLLGAGAWLITRNLTMGSEIPRWQNGMEVLVGQILAQIETTGLRHPKRYLPFIGTLFIFIVTCNILGVVPGFVAPTASVTTPIALAMCVFVAVPVYGIINLGLKAYLKRYIRPTPLMLPFTIIGEISRTVALGIRLFGNMMSGNLIVAILLSLAPLLFPVAMQAFGLLIGVIQAYVFAVLALVYIASGARAHQDTVESATEDAEPTSTV</sequence>
<evidence type="ECO:0000256" key="7">
    <source>
        <dbReference type="ARBA" id="ARBA00022989"/>
    </source>
</evidence>
<feature type="transmembrane region" description="Helical" evidence="11">
    <location>
        <begin position="20"/>
        <end position="39"/>
    </location>
</feature>
<feature type="transmembrane region" description="Helical" evidence="11">
    <location>
        <begin position="193"/>
        <end position="214"/>
    </location>
</feature>
<evidence type="ECO:0000256" key="3">
    <source>
        <dbReference type="ARBA" id="ARBA00022448"/>
    </source>
</evidence>
<evidence type="ECO:0000256" key="11">
    <source>
        <dbReference type="HAMAP-Rule" id="MF_01393"/>
    </source>
</evidence>
<keyword evidence="7 11" id="KW-1133">Transmembrane helix</keyword>
<dbReference type="HAMAP" id="MF_01393">
    <property type="entry name" value="ATP_synth_a_bact"/>
    <property type="match status" value="1"/>
</dbReference>
<dbReference type="InterPro" id="IPR017692">
    <property type="entry name" value="Alt_ATP_synth_F0_Asu"/>
</dbReference>
<keyword evidence="6 11" id="KW-0375">Hydrogen ion transport</keyword>
<organism evidence="13 14">
    <name type="scientific">Longibacter salinarum</name>
    <dbReference type="NCBI Taxonomy" id="1850348"/>
    <lineage>
        <taxon>Bacteria</taxon>
        <taxon>Pseudomonadati</taxon>
        <taxon>Rhodothermota</taxon>
        <taxon>Rhodothermia</taxon>
        <taxon>Rhodothermales</taxon>
        <taxon>Salisaetaceae</taxon>
        <taxon>Longibacter</taxon>
    </lineage>
</organism>
<keyword evidence="9 11" id="KW-0472">Membrane</keyword>
<evidence type="ECO:0000313" key="13">
    <source>
        <dbReference type="EMBL" id="PEN14868.1"/>
    </source>
</evidence>
<comment type="function">
    <text evidence="11 12">Key component of the proton channel; it plays a direct role in the translocation of protons across the membrane.</text>
</comment>
<feature type="transmembrane region" description="Helical" evidence="11">
    <location>
        <begin position="108"/>
        <end position="132"/>
    </location>
</feature>
<dbReference type="AlphaFoldDB" id="A0A2A8D2J0"/>